<name>A0A9P6UQH3_9FUNG</name>
<comment type="caution">
    <text evidence="2">The sequence shown here is derived from an EMBL/GenBank/DDBJ whole genome shotgun (WGS) entry which is preliminary data.</text>
</comment>
<dbReference type="PANTHER" id="PTHR42852">
    <property type="entry name" value="THIOL:DISULFIDE INTERCHANGE PROTEIN DSBE"/>
    <property type="match status" value="1"/>
</dbReference>
<organism evidence="2 3">
    <name type="scientific">Dissophora globulifera</name>
    <dbReference type="NCBI Taxonomy" id="979702"/>
    <lineage>
        <taxon>Eukaryota</taxon>
        <taxon>Fungi</taxon>
        <taxon>Fungi incertae sedis</taxon>
        <taxon>Mucoromycota</taxon>
        <taxon>Mortierellomycotina</taxon>
        <taxon>Mortierellomycetes</taxon>
        <taxon>Mortierellales</taxon>
        <taxon>Mortierellaceae</taxon>
        <taxon>Dissophora</taxon>
    </lineage>
</organism>
<dbReference type="Gene3D" id="3.40.30.10">
    <property type="entry name" value="Glutaredoxin"/>
    <property type="match status" value="1"/>
</dbReference>
<dbReference type="EMBL" id="JAAAIP010000558">
    <property type="protein sequence ID" value="KAG0315157.1"/>
    <property type="molecule type" value="Genomic_DNA"/>
</dbReference>
<proteinExistence type="predicted"/>
<gene>
    <name evidence="2" type="ORF">BGZ99_007630</name>
</gene>
<dbReference type="Proteomes" id="UP000738325">
    <property type="component" value="Unassembled WGS sequence"/>
</dbReference>
<dbReference type="InterPro" id="IPR036249">
    <property type="entry name" value="Thioredoxin-like_sf"/>
</dbReference>
<sequence>MPAVTTEPKSREDQVMDAYVRVIREPLEEKYEDKWEEDNYWAAVEAFKVEVKEIGFEDPFEVLSKHRLTSFDQIHDKLKAGPPACFREGWKCSMIGTKLDTTALVAPLEHVNGPKYNGEERIVVLDFWATWCPPCVRAGPEMSELSEKYAGRVAIVGINNESIFAEREHDVAKVQTFLETNKAGFRYTIYVDTPEGHARESVYKKSEYRAIPCVVVVVDGVVLFVGEPGNEFKAVLEEALAVVAAKEE</sequence>
<feature type="domain" description="Thioredoxin" evidence="1">
    <location>
        <begin position="97"/>
        <end position="248"/>
    </location>
</feature>
<evidence type="ECO:0000313" key="3">
    <source>
        <dbReference type="Proteomes" id="UP000738325"/>
    </source>
</evidence>
<dbReference type="OrthoDB" id="2121326at2759"/>
<dbReference type="SUPFAM" id="SSF52833">
    <property type="entry name" value="Thioredoxin-like"/>
    <property type="match status" value="1"/>
</dbReference>
<dbReference type="Pfam" id="PF00578">
    <property type="entry name" value="AhpC-TSA"/>
    <property type="match status" value="1"/>
</dbReference>
<evidence type="ECO:0000313" key="2">
    <source>
        <dbReference type="EMBL" id="KAG0315157.1"/>
    </source>
</evidence>
<dbReference type="CDD" id="cd02966">
    <property type="entry name" value="TlpA_like_family"/>
    <property type="match status" value="1"/>
</dbReference>
<keyword evidence="3" id="KW-1185">Reference proteome</keyword>
<dbReference type="GO" id="GO:0016209">
    <property type="term" value="F:antioxidant activity"/>
    <property type="evidence" value="ECO:0007669"/>
    <property type="project" value="InterPro"/>
</dbReference>
<reference evidence="2" key="1">
    <citation type="journal article" date="2020" name="Fungal Divers.">
        <title>Resolving the Mortierellaceae phylogeny through synthesis of multi-gene phylogenetics and phylogenomics.</title>
        <authorList>
            <person name="Vandepol N."/>
            <person name="Liber J."/>
            <person name="Desiro A."/>
            <person name="Na H."/>
            <person name="Kennedy M."/>
            <person name="Barry K."/>
            <person name="Grigoriev I.V."/>
            <person name="Miller A.N."/>
            <person name="O'Donnell K."/>
            <person name="Stajich J.E."/>
            <person name="Bonito G."/>
        </authorList>
    </citation>
    <scope>NUCLEOTIDE SEQUENCE</scope>
    <source>
        <strain evidence="2">REB-010B</strain>
    </source>
</reference>
<dbReference type="PROSITE" id="PS51352">
    <property type="entry name" value="THIOREDOXIN_2"/>
    <property type="match status" value="1"/>
</dbReference>
<dbReference type="InterPro" id="IPR013766">
    <property type="entry name" value="Thioredoxin_domain"/>
</dbReference>
<dbReference type="InterPro" id="IPR050553">
    <property type="entry name" value="Thioredoxin_ResA/DsbE_sf"/>
</dbReference>
<evidence type="ECO:0000259" key="1">
    <source>
        <dbReference type="PROSITE" id="PS51352"/>
    </source>
</evidence>
<dbReference type="PANTHER" id="PTHR42852:SF17">
    <property type="entry name" value="THIOREDOXIN-LIKE PROTEIN HI_1115"/>
    <property type="match status" value="1"/>
</dbReference>
<dbReference type="InterPro" id="IPR000866">
    <property type="entry name" value="AhpC/TSA"/>
</dbReference>
<dbReference type="AlphaFoldDB" id="A0A9P6UQH3"/>
<accession>A0A9P6UQH3</accession>
<protein>
    <recommendedName>
        <fullName evidence="1">Thioredoxin domain-containing protein</fullName>
    </recommendedName>
</protein>
<dbReference type="GO" id="GO:0016491">
    <property type="term" value="F:oxidoreductase activity"/>
    <property type="evidence" value="ECO:0007669"/>
    <property type="project" value="InterPro"/>
</dbReference>